<dbReference type="Proteomes" id="UP000794436">
    <property type="component" value="Unassembled WGS sequence"/>
</dbReference>
<feature type="compositionally biased region" description="Polar residues" evidence="1">
    <location>
        <begin position="330"/>
        <end position="346"/>
    </location>
</feature>
<sequence length="462" mass="49552">MSSGSTGYDASKPCTYPSDRWYLAKTNYNVFPPGYQPCKDVNSGRLSTVCETACSCRKKERAKGVSGNYLDFVVCLNVEDGFKCDQEFMVECAADGGSTTGGTSGTTASTNSSAPLTPSNSSTPSASAKAPSDSSGGGLQTPMVIAIIVGALIVLASIAFMIRTTRKAKQRERTKTAAMQSGNFGNGGHYDENAHYGNAGLYGKDAHYANDDGYRSSDWNGSPAMLGTGSSVTEIKEQPSHYYVDPAGGKFASQQYASQQYGKSQGSQPYRAASRSTASTAPTYNSNASGHVPNVLDTSRSVGPVVAKHQSVHNSAVPGSAMQQRDSDFDTFQSTRRAPDLNTTSDAGYEEDFFDETATMAMMNTQQIALKEGRVFSPVSNRSSMVSDFADFESTRRGDDFDLSTNTNRGHDMDTRDRFSIASSLVSEDADIYDGMLSTNTGAILYEEEPPTDKKRRPSTEF</sequence>
<keyword evidence="2" id="KW-0472">Membrane</keyword>
<evidence type="ECO:0000313" key="4">
    <source>
        <dbReference type="Proteomes" id="UP000794436"/>
    </source>
</evidence>
<name>A0A8K1FPB8_PYTOL</name>
<feature type="region of interest" description="Disordered" evidence="1">
    <location>
        <begin position="97"/>
        <end position="137"/>
    </location>
</feature>
<feature type="region of interest" description="Disordered" evidence="1">
    <location>
        <begin position="311"/>
        <end position="347"/>
    </location>
</feature>
<feature type="compositionally biased region" description="Polar residues" evidence="1">
    <location>
        <begin position="254"/>
        <end position="268"/>
    </location>
</feature>
<evidence type="ECO:0000313" key="3">
    <source>
        <dbReference type="EMBL" id="TMW68219.1"/>
    </source>
</evidence>
<dbReference type="AlphaFoldDB" id="A0A8K1FPB8"/>
<feature type="transmembrane region" description="Helical" evidence="2">
    <location>
        <begin position="143"/>
        <end position="162"/>
    </location>
</feature>
<keyword evidence="2" id="KW-0812">Transmembrane</keyword>
<feature type="compositionally biased region" description="Low complexity" evidence="1">
    <location>
        <begin position="105"/>
        <end position="134"/>
    </location>
</feature>
<dbReference type="OrthoDB" id="10641142at2759"/>
<comment type="caution">
    <text evidence="3">The sequence shown here is derived from an EMBL/GenBank/DDBJ whole genome shotgun (WGS) entry which is preliminary data.</text>
</comment>
<dbReference type="EMBL" id="SPLM01000003">
    <property type="protein sequence ID" value="TMW68219.1"/>
    <property type="molecule type" value="Genomic_DNA"/>
</dbReference>
<feature type="region of interest" description="Disordered" evidence="1">
    <location>
        <begin position="441"/>
        <end position="462"/>
    </location>
</feature>
<evidence type="ECO:0000256" key="2">
    <source>
        <dbReference type="SAM" id="Phobius"/>
    </source>
</evidence>
<keyword evidence="4" id="KW-1185">Reference proteome</keyword>
<accession>A0A8K1FPB8</accession>
<reference evidence="3" key="1">
    <citation type="submission" date="2019-03" db="EMBL/GenBank/DDBJ databases">
        <title>Long read genome sequence of the mycoparasitic Pythium oligandrum ATCC 38472 isolated from sugarbeet rhizosphere.</title>
        <authorList>
            <person name="Gaulin E."/>
        </authorList>
    </citation>
    <scope>NUCLEOTIDE SEQUENCE</scope>
    <source>
        <strain evidence="3">ATCC 38472_TT</strain>
    </source>
</reference>
<evidence type="ECO:0000256" key="1">
    <source>
        <dbReference type="SAM" id="MobiDB-lite"/>
    </source>
</evidence>
<feature type="compositionally biased region" description="Low complexity" evidence="1">
    <location>
        <begin position="269"/>
        <end position="284"/>
    </location>
</feature>
<proteinExistence type="predicted"/>
<protein>
    <submittedName>
        <fullName evidence="3">Uncharacterized protein</fullName>
    </submittedName>
</protein>
<keyword evidence="2" id="KW-1133">Transmembrane helix</keyword>
<organism evidence="3 4">
    <name type="scientific">Pythium oligandrum</name>
    <name type="common">Mycoparasitic fungus</name>
    <dbReference type="NCBI Taxonomy" id="41045"/>
    <lineage>
        <taxon>Eukaryota</taxon>
        <taxon>Sar</taxon>
        <taxon>Stramenopiles</taxon>
        <taxon>Oomycota</taxon>
        <taxon>Peronosporomycetes</taxon>
        <taxon>Pythiales</taxon>
        <taxon>Pythiaceae</taxon>
        <taxon>Pythium</taxon>
    </lineage>
</organism>
<feature type="region of interest" description="Disordered" evidence="1">
    <location>
        <begin position="254"/>
        <end position="298"/>
    </location>
</feature>
<gene>
    <name evidence="3" type="ORF">Poli38472_007891</name>
</gene>